<feature type="domain" description="HTH luxR-type" evidence="6">
    <location>
        <begin position="164"/>
        <end position="229"/>
    </location>
</feature>
<keyword evidence="5" id="KW-0472">Membrane</keyword>
<dbReference type="CDD" id="cd06170">
    <property type="entry name" value="LuxR_C_like"/>
    <property type="match status" value="1"/>
</dbReference>
<keyword evidence="5" id="KW-1133">Transmembrane helix</keyword>
<dbReference type="EMBL" id="FKDD01000002">
    <property type="protein sequence ID" value="SAB48192.1"/>
    <property type="molecule type" value="Genomic_DNA"/>
</dbReference>
<evidence type="ECO:0000256" key="4">
    <source>
        <dbReference type="PROSITE-ProRule" id="PRU00169"/>
    </source>
</evidence>
<dbReference type="CDD" id="cd17535">
    <property type="entry name" value="REC_NarL-like"/>
    <property type="match status" value="1"/>
</dbReference>
<proteinExistence type="predicted"/>
<evidence type="ECO:0000259" key="7">
    <source>
        <dbReference type="PROSITE" id="PS50110"/>
    </source>
</evidence>
<evidence type="ECO:0000259" key="6">
    <source>
        <dbReference type="PROSITE" id="PS50043"/>
    </source>
</evidence>
<keyword evidence="1 4" id="KW-0597">Phosphoprotein</keyword>
<dbReference type="PRINTS" id="PR00038">
    <property type="entry name" value="HTHLUXR"/>
</dbReference>
<comment type="caution">
    <text evidence="9">The sequence shown here is derived from an EMBL/GenBank/DDBJ whole genome shotgun (WGS) entry which is preliminary data.</text>
</comment>
<dbReference type="SMART" id="SM00421">
    <property type="entry name" value="HTH_LUXR"/>
    <property type="match status" value="1"/>
</dbReference>
<sequence>MGNNPPNRTRIVIIDDQAIALHGMYVLLNKPNDFLVVGRYVHSRDLLAELASLDADVLVMDFALAPDDMDGISLLRTLQTQYPTLAILVISAIYNSATVLLALHAGAKGFISKSMHAEELARAVGNVASGQIHLMPEMALELTQLFNTELTQQLPPLGHSVTQPSLDFSVLSPREQEVIQCFIDGMSVSEIADQFKRSIKTISGQKQAALRKLGFSSDRNFLKYYEALSGTAVQLP</sequence>
<dbReference type="InterPro" id="IPR039420">
    <property type="entry name" value="WalR-like"/>
</dbReference>
<dbReference type="PANTHER" id="PTHR43214">
    <property type="entry name" value="TWO-COMPONENT RESPONSE REGULATOR"/>
    <property type="match status" value="1"/>
</dbReference>
<feature type="transmembrane region" description="Helical" evidence="5">
    <location>
        <begin position="85"/>
        <end position="105"/>
    </location>
</feature>
<evidence type="ECO:0000313" key="10">
    <source>
        <dbReference type="Proteomes" id="UP000077063"/>
    </source>
</evidence>
<evidence type="ECO:0000256" key="3">
    <source>
        <dbReference type="ARBA" id="ARBA00023125"/>
    </source>
</evidence>
<evidence type="ECO:0000256" key="1">
    <source>
        <dbReference type="ARBA" id="ARBA00022553"/>
    </source>
</evidence>
<evidence type="ECO:0000313" key="9">
    <source>
        <dbReference type="EMBL" id="SAB48192.1"/>
    </source>
</evidence>
<keyword evidence="5" id="KW-0812">Transmembrane</keyword>
<gene>
    <name evidence="9" type="primary">rcsB_2</name>
    <name evidence="8" type="synonym">rcsB_4</name>
    <name evidence="9" type="ORF">SAMEA2273136_00550</name>
    <name evidence="8" type="ORF">SAMEA2273443_02955</name>
</gene>
<dbReference type="InterPro" id="IPR011006">
    <property type="entry name" value="CheY-like_superfamily"/>
</dbReference>
<dbReference type="InterPro" id="IPR000792">
    <property type="entry name" value="Tscrpt_reg_LuxR_C"/>
</dbReference>
<dbReference type="Pfam" id="PF00072">
    <property type="entry name" value="Response_reg"/>
    <property type="match status" value="1"/>
</dbReference>
<accession>A0ABD7KE06</accession>
<dbReference type="Gene3D" id="3.40.50.2300">
    <property type="match status" value="1"/>
</dbReference>
<dbReference type="Proteomes" id="UP000077063">
    <property type="component" value="Unassembled WGS sequence"/>
</dbReference>
<keyword evidence="3" id="KW-0238">DNA-binding</keyword>
<keyword evidence="2" id="KW-0902">Two-component regulatory system</keyword>
<dbReference type="AlphaFoldDB" id="A0ABD7KE06"/>
<feature type="modified residue" description="4-aspartylphosphate" evidence="4">
    <location>
        <position position="61"/>
    </location>
</feature>
<evidence type="ECO:0000313" key="8">
    <source>
        <dbReference type="EMBL" id="SAA81148.1"/>
    </source>
</evidence>
<protein>
    <submittedName>
        <fullName evidence="9">Two component LuxR family transcription regulator protein</fullName>
    </submittedName>
</protein>
<dbReference type="GO" id="GO:0003677">
    <property type="term" value="F:DNA binding"/>
    <property type="evidence" value="ECO:0007669"/>
    <property type="project" value="UniProtKB-KW"/>
</dbReference>
<dbReference type="InterPro" id="IPR016032">
    <property type="entry name" value="Sig_transdc_resp-reg_C-effctor"/>
</dbReference>
<dbReference type="Proteomes" id="UP000077278">
    <property type="component" value="Unassembled WGS sequence"/>
</dbReference>
<reference evidence="10 11" key="1">
    <citation type="submission" date="2016-03" db="EMBL/GenBank/DDBJ databases">
        <authorList>
            <consortium name="Pathogen Informatics"/>
        </authorList>
    </citation>
    <scope>NUCLEOTIDE SEQUENCE [LARGE SCALE GENOMIC DNA]</scope>
    <source>
        <strain evidence="8">E2161</strain>
        <strain evidence="10">e2161</strain>
        <strain evidence="9">E264</strain>
        <strain evidence="11">e264</strain>
    </source>
</reference>
<dbReference type="SUPFAM" id="SSF46894">
    <property type="entry name" value="C-terminal effector domain of the bipartite response regulators"/>
    <property type="match status" value="1"/>
</dbReference>
<dbReference type="PROSITE" id="PS50110">
    <property type="entry name" value="RESPONSE_REGULATORY"/>
    <property type="match status" value="1"/>
</dbReference>
<dbReference type="PROSITE" id="PS00622">
    <property type="entry name" value="HTH_LUXR_1"/>
    <property type="match status" value="1"/>
</dbReference>
<organism evidence="9 11">
    <name type="scientific">Enterobacter roggenkampii</name>
    <dbReference type="NCBI Taxonomy" id="1812935"/>
    <lineage>
        <taxon>Bacteria</taxon>
        <taxon>Pseudomonadati</taxon>
        <taxon>Pseudomonadota</taxon>
        <taxon>Gammaproteobacteria</taxon>
        <taxon>Enterobacterales</taxon>
        <taxon>Enterobacteriaceae</taxon>
        <taxon>Enterobacter</taxon>
        <taxon>Enterobacter cloacae complex</taxon>
    </lineage>
</organism>
<dbReference type="InterPro" id="IPR001789">
    <property type="entry name" value="Sig_transdc_resp-reg_receiver"/>
</dbReference>
<evidence type="ECO:0000256" key="2">
    <source>
        <dbReference type="ARBA" id="ARBA00023012"/>
    </source>
</evidence>
<dbReference type="SUPFAM" id="SSF52172">
    <property type="entry name" value="CheY-like"/>
    <property type="match status" value="1"/>
</dbReference>
<dbReference type="SMART" id="SM00448">
    <property type="entry name" value="REC"/>
    <property type="match status" value="1"/>
</dbReference>
<evidence type="ECO:0000313" key="11">
    <source>
        <dbReference type="Proteomes" id="UP000077278"/>
    </source>
</evidence>
<dbReference type="PANTHER" id="PTHR43214:SF17">
    <property type="entry name" value="TRANSCRIPTIONAL REGULATORY PROTEIN RCSB"/>
    <property type="match status" value="1"/>
</dbReference>
<dbReference type="EMBL" id="FKDK01000012">
    <property type="protein sequence ID" value="SAA81148.1"/>
    <property type="molecule type" value="Genomic_DNA"/>
</dbReference>
<keyword evidence="10" id="KW-1185">Reference proteome</keyword>
<feature type="domain" description="Response regulatory" evidence="7">
    <location>
        <begin position="10"/>
        <end position="128"/>
    </location>
</feature>
<dbReference type="RefSeq" id="WP_063616433.1">
    <property type="nucleotide sequence ID" value="NZ_CP086201.1"/>
</dbReference>
<evidence type="ECO:0000256" key="5">
    <source>
        <dbReference type="SAM" id="Phobius"/>
    </source>
</evidence>
<name>A0ABD7KE06_9ENTR</name>
<dbReference type="PROSITE" id="PS50043">
    <property type="entry name" value="HTH_LUXR_2"/>
    <property type="match status" value="1"/>
</dbReference>
<dbReference type="InterPro" id="IPR058245">
    <property type="entry name" value="NreC/VraR/RcsB-like_REC"/>
</dbReference>
<dbReference type="Pfam" id="PF00196">
    <property type="entry name" value="GerE"/>
    <property type="match status" value="1"/>
</dbReference>